<dbReference type="CDD" id="cd16495">
    <property type="entry name" value="RING_CH-C4HC3_MARCH"/>
    <property type="match status" value="1"/>
</dbReference>
<sequence length="271" mass="30073">MAESEGLDDLARLRQERAAAWRDAMAAEAAPQPETRDNTEESLPKSTATTDGTPEVRPAGETAVQGEGLPCCRICFETAETAETGRLFSPCKCTGSMRFVHVACLNSWRAASCNDKSYYRCDACHYEYRLQRLWLADMLLNPSFQKALTVCVFLVGALVGGLVCYFLAPWLVDWALDHLRLPPSARFLFTEGETQGNPACWTGGYTYRLCCGRGRPGNPQCWDDVHSFEGCCEGPHHLLRWLQAFLVRPLRVLLCGGAPQHDLTPLITPLV</sequence>
<dbReference type="InterPro" id="IPR013083">
    <property type="entry name" value="Znf_RING/FYVE/PHD"/>
</dbReference>
<keyword evidence="8" id="KW-1185">Reference proteome</keyword>
<feature type="compositionally biased region" description="Low complexity" evidence="4">
    <location>
        <begin position="21"/>
        <end position="30"/>
    </location>
</feature>
<feature type="compositionally biased region" description="Basic and acidic residues" evidence="4">
    <location>
        <begin position="34"/>
        <end position="43"/>
    </location>
</feature>
<dbReference type="Pfam" id="PF12906">
    <property type="entry name" value="RINGv"/>
    <property type="match status" value="1"/>
</dbReference>
<dbReference type="InterPro" id="IPR011016">
    <property type="entry name" value="Znf_RING-CH"/>
</dbReference>
<keyword evidence="2" id="KW-0863">Zinc-finger</keyword>
<protein>
    <submittedName>
        <fullName evidence="7">Marchf4 protein</fullName>
    </submittedName>
</protein>
<dbReference type="OrthoDB" id="412381at2759"/>
<evidence type="ECO:0000313" key="7">
    <source>
        <dbReference type="EMBL" id="CAE7603206.1"/>
    </source>
</evidence>
<dbReference type="AlphaFoldDB" id="A0A812V7Q7"/>
<dbReference type="GO" id="GO:0008270">
    <property type="term" value="F:zinc ion binding"/>
    <property type="evidence" value="ECO:0007669"/>
    <property type="project" value="UniProtKB-KW"/>
</dbReference>
<dbReference type="EMBL" id="CAJNIZ010040446">
    <property type="protein sequence ID" value="CAE7603206.1"/>
    <property type="molecule type" value="Genomic_DNA"/>
</dbReference>
<comment type="caution">
    <text evidence="7">The sequence shown here is derived from an EMBL/GenBank/DDBJ whole genome shotgun (WGS) entry which is preliminary data.</text>
</comment>
<dbReference type="PANTHER" id="PTHR46347">
    <property type="entry name" value="RING/FYVE/PHD ZINC FINGER SUPERFAMILY PROTEIN"/>
    <property type="match status" value="1"/>
</dbReference>
<dbReference type="Proteomes" id="UP000649617">
    <property type="component" value="Unassembled WGS sequence"/>
</dbReference>
<name>A0A812V7Q7_SYMPI</name>
<evidence type="ECO:0000256" key="3">
    <source>
        <dbReference type="ARBA" id="ARBA00022833"/>
    </source>
</evidence>
<feature type="region of interest" description="Disordered" evidence="4">
    <location>
        <begin position="21"/>
        <end position="62"/>
    </location>
</feature>
<dbReference type="Gene3D" id="3.30.40.10">
    <property type="entry name" value="Zinc/RING finger domain, C3HC4 (zinc finger)"/>
    <property type="match status" value="1"/>
</dbReference>
<dbReference type="PROSITE" id="PS51292">
    <property type="entry name" value="ZF_RING_CH"/>
    <property type="match status" value="1"/>
</dbReference>
<keyword evidence="5" id="KW-0472">Membrane</keyword>
<feature type="transmembrane region" description="Helical" evidence="5">
    <location>
        <begin position="147"/>
        <end position="172"/>
    </location>
</feature>
<evidence type="ECO:0000256" key="1">
    <source>
        <dbReference type="ARBA" id="ARBA00022723"/>
    </source>
</evidence>
<dbReference type="SMART" id="SM00744">
    <property type="entry name" value="RINGv"/>
    <property type="match status" value="1"/>
</dbReference>
<dbReference type="PANTHER" id="PTHR46347:SF1">
    <property type="entry name" value="RING_FYVE_PHD ZINC FINGER SUPERFAMILY PROTEIN"/>
    <property type="match status" value="1"/>
</dbReference>
<evidence type="ECO:0000256" key="5">
    <source>
        <dbReference type="SAM" id="Phobius"/>
    </source>
</evidence>
<keyword evidence="3" id="KW-0862">Zinc</keyword>
<keyword evidence="1" id="KW-0479">Metal-binding</keyword>
<evidence type="ECO:0000256" key="2">
    <source>
        <dbReference type="ARBA" id="ARBA00022771"/>
    </source>
</evidence>
<proteinExistence type="predicted"/>
<organism evidence="7 8">
    <name type="scientific">Symbiodinium pilosum</name>
    <name type="common">Dinoflagellate</name>
    <dbReference type="NCBI Taxonomy" id="2952"/>
    <lineage>
        <taxon>Eukaryota</taxon>
        <taxon>Sar</taxon>
        <taxon>Alveolata</taxon>
        <taxon>Dinophyceae</taxon>
        <taxon>Suessiales</taxon>
        <taxon>Symbiodiniaceae</taxon>
        <taxon>Symbiodinium</taxon>
    </lineage>
</organism>
<feature type="domain" description="RING-CH-type" evidence="6">
    <location>
        <begin position="64"/>
        <end position="131"/>
    </location>
</feature>
<evidence type="ECO:0000256" key="4">
    <source>
        <dbReference type="SAM" id="MobiDB-lite"/>
    </source>
</evidence>
<keyword evidence="5" id="KW-1133">Transmembrane helix</keyword>
<gene>
    <name evidence="7" type="primary">marchf4</name>
    <name evidence="7" type="ORF">SPIL2461_LOCUS15995</name>
</gene>
<accession>A0A812V7Q7</accession>
<reference evidence="7" key="1">
    <citation type="submission" date="2021-02" db="EMBL/GenBank/DDBJ databases">
        <authorList>
            <person name="Dougan E. K."/>
            <person name="Rhodes N."/>
            <person name="Thang M."/>
            <person name="Chan C."/>
        </authorList>
    </citation>
    <scope>NUCLEOTIDE SEQUENCE</scope>
</reference>
<keyword evidence="5" id="KW-0812">Transmembrane</keyword>
<evidence type="ECO:0000259" key="6">
    <source>
        <dbReference type="PROSITE" id="PS51292"/>
    </source>
</evidence>
<dbReference type="SUPFAM" id="SSF57850">
    <property type="entry name" value="RING/U-box"/>
    <property type="match status" value="1"/>
</dbReference>
<evidence type="ECO:0000313" key="8">
    <source>
        <dbReference type="Proteomes" id="UP000649617"/>
    </source>
</evidence>